<dbReference type="AlphaFoldDB" id="E2ZLS9"/>
<dbReference type="EMBL" id="AECU01000195">
    <property type="protein sequence ID" value="EFQ05877.1"/>
    <property type="molecule type" value="Genomic_DNA"/>
</dbReference>
<name>E2ZLS9_9FIRM</name>
<dbReference type="eggNOG" id="ENOG502ZTUJ">
    <property type="taxonomic scope" value="Bacteria"/>
</dbReference>
<evidence type="ECO:0000313" key="1">
    <source>
        <dbReference type="EMBL" id="EFQ05877.1"/>
    </source>
</evidence>
<accession>E2ZLS9</accession>
<dbReference type="Pfam" id="PF21983">
    <property type="entry name" value="NikA-like"/>
    <property type="match status" value="1"/>
</dbReference>
<gene>
    <name evidence="1" type="ORF">HMPREF9436_02638</name>
</gene>
<sequence>MLAGIVPDPYEETEAHAMANRKRPIVLRCPVTAEERALIEQKMAQLHTKRIGAYLRKMAIDGYIIQVDTTDIKEMTRALSAIGRNINQIAKRLNAGGLAYQADMEEIRERMDQIWQLQRRILLSQR</sequence>
<proteinExistence type="predicted"/>
<protein>
    <submittedName>
        <fullName evidence="1">Bacterial mobilization protein MobC</fullName>
    </submittedName>
</protein>
<dbReference type="BioCyc" id="FCF748224-HMP:GTSS-2071-MONOMER"/>
<dbReference type="InterPro" id="IPR053842">
    <property type="entry name" value="NikA-like"/>
</dbReference>
<reference evidence="1 2" key="1">
    <citation type="submission" date="2010-08" db="EMBL/GenBank/DDBJ databases">
        <authorList>
            <person name="Weinstock G."/>
            <person name="Sodergren E."/>
            <person name="Clifton S."/>
            <person name="Fulton L."/>
            <person name="Fulton B."/>
            <person name="Courtney L."/>
            <person name="Fronick C."/>
            <person name="Harrison M."/>
            <person name="Strong C."/>
            <person name="Farmer C."/>
            <person name="Delahaunty K."/>
            <person name="Markovic C."/>
            <person name="Hall O."/>
            <person name="Minx P."/>
            <person name="Tomlinson C."/>
            <person name="Mitreva M."/>
            <person name="Hou S."/>
            <person name="Chen J."/>
            <person name="Wollam A."/>
            <person name="Pepin K.H."/>
            <person name="Johnson M."/>
            <person name="Bhonagiri V."/>
            <person name="Zhang X."/>
            <person name="Suruliraj S."/>
            <person name="Warren W."/>
            <person name="Chinwalla A."/>
            <person name="Mardis E.R."/>
            <person name="Wilson R.K."/>
        </authorList>
    </citation>
    <scope>NUCLEOTIDE SEQUENCE [LARGE SCALE GENOMIC DNA]</scope>
    <source>
        <strain evidence="1 2">KLE1255</strain>
    </source>
</reference>
<dbReference type="HOGENOM" id="CLU_137404_3_0_9"/>
<dbReference type="Proteomes" id="UP000006028">
    <property type="component" value="Unassembled WGS sequence"/>
</dbReference>
<evidence type="ECO:0000313" key="2">
    <source>
        <dbReference type="Proteomes" id="UP000006028"/>
    </source>
</evidence>
<dbReference type="STRING" id="748224.HMPREF9436_02638"/>
<organism evidence="1 2">
    <name type="scientific">Faecalibacterium cf. prausnitzii KLE1255</name>
    <dbReference type="NCBI Taxonomy" id="748224"/>
    <lineage>
        <taxon>Bacteria</taxon>
        <taxon>Bacillati</taxon>
        <taxon>Bacillota</taxon>
        <taxon>Clostridia</taxon>
        <taxon>Eubacteriales</taxon>
        <taxon>Oscillospiraceae</taxon>
        <taxon>Faecalibacterium</taxon>
    </lineage>
</organism>
<comment type="caution">
    <text evidence="1">The sequence shown here is derived from an EMBL/GenBank/DDBJ whole genome shotgun (WGS) entry which is preliminary data.</text>
</comment>